<dbReference type="InterPro" id="IPR029064">
    <property type="entry name" value="Ribosomal_eL30-like_sf"/>
</dbReference>
<name>A0ABN9LNU1_9NEOB</name>
<dbReference type="Proteomes" id="UP001176940">
    <property type="component" value="Unassembled WGS sequence"/>
</dbReference>
<feature type="compositionally biased region" description="Basic and acidic residues" evidence="1">
    <location>
        <begin position="65"/>
        <end position="84"/>
    </location>
</feature>
<protein>
    <submittedName>
        <fullName evidence="2">Uncharacterized protein</fullName>
    </submittedName>
</protein>
<evidence type="ECO:0000313" key="3">
    <source>
        <dbReference type="Proteomes" id="UP001176940"/>
    </source>
</evidence>
<dbReference type="EMBL" id="CAUEEQ010022897">
    <property type="protein sequence ID" value="CAJ0944709.1"/>
    <property type="molecule type" value="Genomic_DNA"/>
</dbReference>
<proteinExistence type="predicted"/>
<reference evidence="2" key="1">
    <citation type="submission" date="2023-07" db="EMBL/GenBank/DDBJ databases">
        <authorList>
            <person name="Stuckert A."/>
        </authorList>
    </citation>
    <scope>NUCLEOTIDE SEQUENCE</scope>
</reference>
<organism evidence="2 3">
    <name type="scientific">Ranitomeya imitator</name>
    <name type="common">mimic poison frog</name>
    <dbReference type="NCBI Taxonomy" id="111125"/>
    <lineage>
        <taxon>Eukaryota</taxon>
        <taxon>Metazoa</taxon>
        <taxon>Chordata</taxon>
        <taxon>Craniata</taxon>
        <taxon>Vertebrata</taxon>
        <taxon>Euteleostomi</taxon>
        <taxon>Amphibia</taxon>
        <taxon>Batrachia</taxon>
        <taxon>Anura</taxon>
        <taxon>Neobatrachia</taxon>
        <taxon>Hyloidea</taxon>
        <taxon>Dendrobatidae</taxon>
        <taxon>Dendrobatinae</taxon>
        <taxon>Ranitomeya</taxon>
    </lineage>
</organism>
<evidence type="ECO:0000313" key="2">
    <source>
        <dbReference type="EMBL" id="CAJ0944709.1"/>
    </source>
</evidence>
<feature type="compositionally biased region" description="Basic and acidic residues" evidence="1">
    <location>
        <begin position="44"/>
        <end position="57"/>
    </location>
</feature>
<keyword evidence="3" id="KW-1185">Reference proteome</keyword>
<dbReference type="Gene3D" id="3.30.1330.30">
    <property type="match status" value="1"/>
</dbReference>
<evidence type="ECO:0000256" key="1">
    <source>
        <dbReference type="SAM" id="MobiDB-lite"/>
    </source>
</evidence>
<sequence length="160" mass="18372">MAALMRSVLGCSRLTIVRLPISVQVKRDVRALRRKPVRIFPPENQRKLEKRAKDVREPPAASVPEKQRRDPVTKDESREEQHTYELRYDRAAAGDKRLSKVVTIVKSRNFRDRHGQVLLEGQRLLVDALDAGAVLQTLFFSRVDQLKTLPPEKTKEGKPN</sequence>
<accession>A0ABN9LNU1</accession>
<gene>
    <name evidence="2" type="ORF">RIMI_LOCUS10547695</name>
</gene>
<dbReference type="SUPFAM" id="SSF55315">
    <property type="entry name" value="L30e-like"/>
    <property type="match status" value="1"/>
</dbReference>
<feature type="region of interest" description="Disordered" evidence="1">
    <location>
        <begin position="43"/>
        <end position="84"/>
    </location>
</feature>
<comment type="caution">
    <text evidence="2">The sequence shown here is derived from an EMBL/GenBank/DDBJ whole genome shotgun (WGS) entry which is preliminary data.</text>
</comment>